<evidence type="ECO:0000313" key="1">
    <source>
        <dbReference type="EMBL" id="SNS21927.1"/>
    </source>
</evidence>
<name>A0A239CP64_9BACT</name>
<dbReference type="RefSeq" id="WP_089239290.1">
    <property type="nucleotide sequence ID" value="NZ_FZOK01000005.1"/>
</dbReference>
<dbReference type="OrthoDB" id="840017at2"/>
<organism evidence="1 2">
    <name type="scientific">Belliella buryatensis</name>
    <dbReference type="NCBI Taxonomy" id="1500549"/>
    <lineage>
        <taxon>Bacteria</taxon>
        <taxon>Pseudomonadati</taxon>
        <taxon>Bacteroidota</taxon>
        <taxon>Cytophagia</taxon>
        <taxon>Cytophagales</taxon>
        <taxon>Cyclobacteriaceae</taxon>
        <taxon>Belliella</taxon>
    </lineage>
</organism>
<accession>A0A239CP64</accession>
<keyword evidence="2" id="KW-1185">Reference proteome</keyword>
<sequence>MGFIPIFLTLGGATMLFMMVVRQSFVNKKQQFDSLLESVVVGLSKISGKPACNADLASIQASIQEVKTKLNTANLTEYDTFVKSPLNQAKLIRLQHNQLITKKPYSFVAKIFGYKAI</sequence>
<gene>
    <name evidence="1" type="ORF">SAMN06295967_105157</name>
</gene>
<evidence type="ECO:0000313" key="2">
    <source>
        <dbReference type="Proteomes" id="UP000198480"/>
    </source>
</evidence>
<dbReference type="EMBL" id="FZOK01000005">
    <property type="protein sequence ID" value="SNS21927.1"/>
    <property type="molecule type" value="Genomic_DNA"/>
</dbReference>
<dbReference type="Proteomes" id="UP000198480">
    <property type="component" value="Unassembled WGS sequence"/>
</dbReference>
<proteinExistence type="predicted"/>
<dbReference type="AlphaFoldDB" id="A0A239CP64"/>
<reference evidence="2" key="1">
    <citation type="submission" date="2017-06" db="EMBL/GenBank/DDBJ databases">
        <authorList>
            <person name="Varghese N."/>
            <person name="Submissions S."/>
        </authorList>
    </citation>
    <scope>NUCLEOTIDE SEQUENCE [LARGE SCALE GENOMIC DNA]</scope>
    <source>
        <strain evidence="2">5C</strain>
    </source>
</reference>
<evidence type="ECO:0008006" key="3">
    <source>
        <dbReference type="Google" id="ProtNLM"/>
    </source>
</evidence>
<protein>
    <recommendedName>
        <fullName evidence="3">LemA protein</fullName>
    </recommendedName>
</protein>